<sequence>MACRFRKRVRNNGINGLANGFALWNSGFSQNQTPLQIGVKGRPKSTPVQSVFMSEAILEFLDAKGGVGLLVALYDDERTYSDILEDIDASSSTLSERLGDAEEAGLIDSKKGHRHGHRTDFYKTTELGYKIATRLAQEGVVKNYRSMMTLKEQVEDGTETVKEAIAEGDIDIRGYADPRKSGRERYEEIREAADPLEELPAGMLEKESDQDDNVEEREEDEDKQAQERTLDAWEVAEEQSSSADSEDNESG</sequence>
<dbReference type="Gene3D" id="1.10.10.10">
    <property type="entry name" value="Winged helix-like DNA-binding domain superfamily/Winged helix DNA-binding domain"/>
    <property type="match status" value="1"/>
</dbReference>
<dbReference type="InterPro" id="IPR036390">
    <property type="entry name" value="WH_DNA-bd_sf"/>
</dbReference>
<dbReference type="EMBL" id="CP011564">
    <property type="protein sequence ID" value="ALG81902.1"/>
    <property type="molecule type" value="Genomic_DNA"/>
</dbReference>
<feature type="region of interest" description="Disordered" evidence="1">
    <location>
        <begin position="175"/>
        <end position="251"/>
    </location>
</feature>
<evidence type="ECO:0000313" key="4">
    <source>
        <dbReference type="Proteomes" id="UP000060390"/>
    </source>
</evidence>
<dbReference type="InterPro" id="IPR036388">
    <property type="entry name" value="WH-like_DNA-bd_sf"/>
</dbReference>
<dbReference type="KEGG" id="hsf:HLASA_1006"/>
<dbReference type="InterPro" id="IPR011991">
    <property type="entry name" value="ArsR-like_HTH"/>
</dbReference>
<dbReference type="Proteomes" id="UP000069906">
    <property type="component" value="Chromosome"/>
</dbReference>
<organism evidence="2 5">
    <name type="scientific">Halanaeroarchaeum sulfurireducens</name>
    <dbReference type="NCBI Taxonomy" id="1604004"/>
    <lineage>
        <taxon>Archaea</taxon>
        <taxon>Methanobacteriati</taxon>
        <taxon>Methanobacteriota</taxon>
        <taxon>Stenosarchaea group</taxon>
        <taxon>Halobacteria</taxon>
        <taxon>Halobacteriales</taxon>
        <taxon>Halobacteriaceae</taxon>
        <taxon>Halanaeroarchaeum</taxon>
    </lineage>
</organism>
<dbReference type="HOGENOM" id="CLU_1105181_0_0_2"/>
<name>A0A0F7P8L5_9EURY</name>
<protein>
    <submittedName>
        <fullName evidence="2">Uncharacterized protein</fullName>
    </submittedName>
</protein>
<evidence type="ECO:0000313" key="5">
    <source>
        <dbReference type="Proteomes" id="UP000069906"/>
    </source>
</evidence>
<proteinExistence type="predicted"/>
<accession>A0A0F7P8L5</accession>
<evidence type="ECO:0000256" key="1">
    <source>
        <dbReference type="SAM" id="MobiDB-lite"/>
    </source>
</evidence>
<dbReference type="STRING" id="1604004.HLASA_1006"/>
<evidence type="ECO:0000313" key="3">
    <source>
        <dbReference type="EMBL" id="ALG81902.1"/>
    </source>
</evidence>
<reference evidence="3 4" key="3">
    <citation type="journal article" date="2016" name="Stand. Genomic Sci.">
        <title>Complete genome sequence of 'Halanaeroarchaeum sulfurireducens' M27-SA2, a sulfur-reducing and acetate-oxidizing haloarchaeon from the deep-sea hypersaline anoxic lake Medee.</title>
        <authorList>
            <person name="Messina E."/>
            <person name="Sorokin D.Y."/>
            <person name="Kublanov I.V."/>
            <person name="Toshchakov S."/>
            <person name="Lopatina A."/>
            <person name="Arcadi E."/>
            <person name="Smedile F."/>
            <person name="La Spada G."/>
            <person name="La Cono V."/>
            <person name="Yakimov M.M."/>
        </authorList>
    </citation>
    <scope>NUCLEOTIDE SEQUENCE [LARGE SCALE GENOMIC DNA]</scope>
    <source>
        <strain evidence="3 4">M27-SA2</strain>
    </source>
</reference>
<feature type="compositionally biased region" description="Acidic residues" evidence="1">
    <location>
        <begin position="208"/>
        <end position="222"/>
    </location>
</feature>
<dbReference type="SUPFAM" id="SSF46785">
    <property type="entry name" value="Winged helix' DNA-binding domain"/>
    <property type="match status" value="1"/>
</dbReference>
<dbReference type="AlphaFoldDB" id="A0A0F7P8L5"/>
<feature type="compositionally biased region" description="Basic and acidic residues" evidence="1">
    <location>
        <begin position="175"/>
        <end position="193"/>
    </location>
</feature>
<keyword evidence="5" id="KW-1185">Reference proteome</keyword>
<dbReference type="EMBL" id="CP008874">
    <property type="protein sequence ID" value="AKH97506.1"/>
    <property type="molecule type" value="Genomic_DNA"/>
</dbReference>
<reference evidence="2 5" key="1">
    <citation type="journal article" date="2015" name="ISME J.">
        <title>Elemental sulfur and acetate can support life of a novel strictly anaerobic haloarchaeon.</title>
        <authorList>
            <person name="Sorokin D.Y."/>
            <person name="Kublanov I.V."/>
            <person name="Gavrilov S.N."/>
            <person name="Rojo D."/>
            <person name="Roman P."/>
            <person name="Golyshin P.N."/>
            <person name="Slepak V.Z."/>
            <person name="Smedile F."/>
            <person name="Ferrer M."/>
            <person name="Messina E."/>
            <person name="La Cono V."/>
            <person name="Yakimov M.M."/>
        </authorList>
    </citation>
    <scope>NUCLEOTIDE SEQUENCE [LARGE SCALE GENOMIC DNA]</scope>
    <source>
        <strain evidence="2 5">HSR2</strain>
    </source>
</reference>
<evidence type="ECO:0000313" key="2">
    <source>
        <dbReference type="EMBL" id="AKH97506.1"/>
    </source>
</evidence>
<reference evidence="4" key="2">
    <citation type="submission" date="2015-05" db="EMBL/GenBank/DDBJ databases">
        <title>Complete genome sequence of Halanaeroarchaeum sulfurireducens type strain M27-SA2, a sulfate-reducer haloarchaeon from marine anoxic lake Medee.</title>
        <authorList>
            <person name="Messina E."/>
            <person name="Kublanov I.V."/>
            <person name="Toshchakov S."/>
            <person name="Arcadi E."/>
            <person name="La Spada G."/>
            <person name="La Cono V."/>
            <person name="Yakimov M.M."/>
        </authorList>
    </citation>
    <scope>NUCLEOTIDE SEQUENCE [LARGE SCALE GENOMIC DNA]</scope>
    <source>
        <strain evidence="4">M27-SA2</strain>
    </source>
</reference>
<dbReference type="CDD" id="cd00090">
    <property type="entry name" value="HTH_ARSR"/>
    <property type="match status" value="1"/>
</dbReference>
<dbReference type="Proteomes" id="UP000060390">
    <property type="component" value="Chromosome"/>
</dbReference>
<gene>
    <name evidence="3" type="ORF">HLASA_1006</name>
    <name evidence="2" type="ORF">HLASF_1017</name>
</gene>
<dbReference type="KEGG" id="hsu:HLASF_1017"/>